<feature type="region of interest" description="Disordered" evidence="1">
    <location>
        <begin position="33"/>
        <end position="67"/>
    </location>
</feature>
<reference evidence="2 3" key="1">
    <citation type="submission" date="2021-06" db="EMBL/GenBank/DDBJ databases">
        <title>Caerostris extrusa draft genome.</title>
        <authorList>
            <person name="Kono N."/>
            <person name="Arakawa K."/>
        </authorList>
    </citation>
    <scope>NUCLEOTIDE SEQUENCE [LARGE SCALE GENOMIC DNA]</scope>
</reference>
<feature type="compositionally biased region" description="Basic and acidic residues" evidence="1">
    <location>
        <begin position="172"/>
        <end position="181"/>
    </location>
</feature>
<protein>
    <submittedName>
        <fullName evidence="2">Uncharacterized protein</fullName>
    </submittedName>
</protein>
<gene>
    <name evidence="2" type="primary">AVEN_58044_2</name>
    <name evidence="2" type="ORF">CEXT_511311</name>
</gene>
<evidence type="ECO:0000313" key="3">
    <source>
        <dbReference type="Proteomes" id="UP001054945"/>
    </source>
</evidence>
<dbReference type="AlphaFoldDB" id="A0AAV4W915"/>
<evidence type="ECO:0000256" key="1">
    <source>
        <dbReference type="SAM" id="MobiDB-lite"/>
    </source>
</evidence>
<dbReference type="Proteomes" id="UP001054945">
    <property type="component" value="Unassembled WGS sequence"/>
</dbReference>
<proteinExistence type="predicted"/>
<accession>A0AAV4W915</accession>
<comment type="caution">
    <text evidence="2">The sequence shown here is derived from an EMBL/GenBank/DDBJ whole genome shotgun (WGS) entry which is preliminary data.</text>
</comment>
<organism evidence="2 3">
    <name type="scientific">Caerostris extrusa</name>
    <name type="common">Bark spider</name>
    <name type="synonym">Caerostris bankana</name>
    <dbReference type="NCBI Taxonomy" id="172846"/>
    <lineage>
        <taxon>Eukaryota</taxon>
        <taxon>Metazoa</taxon>
        <taxon>Ecdysozoa</taxon>
        <taxon>Arthropoda</taxon>
        <taxon>Chelicerata</taxon>
        <taxon>Arachnida</taxon>
        <taxon>Araneae</taxon>
        <taxon>Araneomorphae</taxon>
        <taxon>Entelegynae</taxon>
        <taxon>Araneoidea</taxon>
        <taxon>Araneidae</taxon>
        <taxon>Caerostris</taxon>
    </lineage>
</organism>
<feature type="region of interest" description="Disordered" evidence="1">
    <location>
        <begin position="103"/>
        <end position="143"/>
    </location>
</feature>
<keyword evidence="3" id="KW-1185">Reference proteome</keyword>
<evidence type="ECO:0000313" key="2">
    <source>
        <dbReference type="EMBL" id="GIY79222.1"/>
    </source>
</evidence>
<sequence>MKTFPAQEVKSLDNSDCQQTDIKSASEICTSTPIKSNSEEKKTQVLKKLKRKHLRRRKSRQNQTVKRLNQTIPCLHFEKDDQEDQVSAKPSNEQVATCVITVSSSSDTSDDDIPVARLSKKTSQVKPKPKPLPNKCVKRRLSDSSLDQASQRVVLRLTKQSRGASDGYKVSDISHEKHDSKMSCSSSDSEDEFPGMFTKPTDGTLPIIKDTLFLKENEPKLLVEFLNNLNMYGTSKGVTMLVESNQSYFAKGPELTKDHSREALDNLVFNDEFPNERNKSITKRKIKTWQKIYTKKINQNTAAMYLEWIFAAKTIKCI</sequence>
<feature type="region of interest" description="Disordered" evidence="1">
    <location>
        <begin position="165"/>
        <end position="198"/>
    </location>
</feature>
<name>A0AAV4W915_CAEEX</name>
<feature type="compositionally biased region" description="Basic residues" evidence="1">
    <location>
        <begin position="44"/>
        <end position="60"/>
    </location>
</feature>
<dbReference type="EMBL" id="BPLR01015863">
    <property type="protein sequence ID" value="GIY79222.1"/>
    <property type="molecule type" value="Genomic_DNA"/>
</dbReference>